<dbReference type="EMBL" id="KN736928">
    <property type="protein sequence ID" value="KIH55685.1"/>
    <property type="molecule type" value="Genomic_DNA"/>
</dbReference>
<gene>
    <name evidence="1" type="ORF">ANCDUO_14152</name>
</gene>
<dbReference type="PANTHER" id="PTHR31362">
    <property type="entry name" value="GLYCOSYLTRANSFERASE STELLO1-RELATED"/>
    <property type="match status" value="1"/>
</dbReference>
<dbReference type="PANTHER" id="PTHR31362:SF0">
    <property type="entry name" value="EXOSTOSIN DOMAIN-CONTAINING PROTEIN-RELATED"/>
    <property type="match status" value="1"/>
</dbReference>
<sequence>MGIGLLQRLYQPYFGMTIFCGTFDWNGYKDNGSFPGIVHPFNFIHISEPEMAYGALSYYCLTKMAELRLQNTKGWFNHQR</sequence>
<keyword evidence="2" id="KW-1185">Reference proteome</keyword>
<protein>
    <submittedName>
        <fullName evidence="1">Uncharacterized protein</fullName>
    </submittedName>
</protein>
<dbReference type="AlphaFoldDB" id="A0A0C2G3Z5"/>
<evidence type="ECO:0000313" key="2">
    <source>
        <dbReference type="Proteomes" id="UP000054047"/>
    </source>
</evidence>
<dbReference type="OrthoDB" id="5948173at2759"/>
<proteinExistence type="predicted"/>
<accession>A0A0C2G3Z5</accession>
<evidence type="ECO:0000313" key="1">
    <source>
        <dbReference type="EMBL" id="KIH55685.1"/>
    </source>
</evidence>
<name>A0A0C2G3Z5_9BILA</name>
<reference evidence="1 2" key="1">
    <citation type="submission" date="2013-12" db="EMBL/GenBank/DDBJ databases">
        <title>Draft genome of the parsitic nematode Ancylostoma duodenale.</title>
        <authorList>
            <person name="Mitreva M."/>
        </authorList>
    </citation>
    <scope>NUCLEOTIDE SEQUENCE [LARGE SCALE GENOMIC DNA]</scope>
    <source>
        <strain evidence="1 2">Zhejiang</strain>
    </source>
</reference>
<dbReference type="Pfam" id="PF03385">
    <property type="entry name" value="STELLO"/>
    <property type="match status" value="1"/>
</dbReference>
<dbReference type="Proteomes" id="UP000054047">
    <property type="component" value="Unassembled WGS sequence"/>
</dbReference>
<organism evidence="1 2">
    <name type="scientific">Ancylostoma duodenale</name>
    <dbReference type="NCBI Taxonomy" id="51022"/>
    <lineage>
        <taxon>Eukaryota</taxon>
        <taxon>Metazoa</taxon>
        <taxon>Ecdysozoa</taxon>
        <taxon>Nematoda</taxon>
        <taxon>Chromadorea</taxon>
        <taxon>Rhabditida</taxon>
        <taxon>Rhabditina</taxon>
        <taxon>Rhabditomorpha</taxon>
        <taxon>Strongyloidea</taxon>
        <taxon>Ancylostomatidae</taxon>
        <taxon>Ancylostomatinae</taxon>
        <taxon>Ancylostoma</taxon>
    </lineage>
</organism>
<dbReference type="InterPro" id="IPR005049">
    <property type="entry name" value="STL-like"/>
</dbReference>